<proteinExistence type="predicted"/>
<protein>
    <submittedName>
        <fullName evidence="1">Uncharacterized protein</fullName>
    </submittedName>
</protein>
<keyword evidence="2" id="KW-1185">Reference proteome</keyword>
<dbReference type="OrthoDB" id="8263000at2"/>
<name>A0A1S1YXF4_FLAPC</name>
<accession>A0A1S1YXF4</accession>
<dbReference type="STRING" id="915059.NH26_04605"/>
<evidence type="ECO:0000313" key="1">
    <source>
        <dbReference type="EMBL" id="OHX65678.1"/>
    </source>
</evidence>
<dbReference type="AlphaFoldDB" id="A0A1S1YXF4"/>
<organism evidence="1 2">
    <name type="scientific">Flammeovirga pacifica</name>
    <dbReference type="NCBI Taxonomy" id="915059"/>
    <lineage>
        <taxon>Bacteria</taxon>
        <taxon>Pseudomonadati</taxon>
        <taxon>Bacteroidota</taxon>
        <taxon>Cytophagia</taxon>
        <taxon>Cytophagales</taxon>
        <taxon>Flammeovirgaceae</taxon>
        <taxon>Flammeovirga</taxon>
    </lineage>
</organism>
<comment type="caution">
    <text evidence="1">The sequence shown here is derived from an EMBL/GenBank/DDBJ whole genome shotgun (WGS) entry which is preliminary data.</text>
</comment>
<sequence length="794" mass="93965">MLYHPQITQEDVIKNISNPYHCFKEAIDSLKNLTTQWNNYELHDTGITLIEGMSALFSDLIIRSNASFWDSLISEDNSSVIYPKHYFKNLSSFSVENLQRLMLNDLQAIDKLFFLPLKKENHFINGWFDVYILPFYNDTAIEKEVIIKYQEYRNLSERINQIQFIKESDVTVDLTIYLNDTFQLEYISEEFGKRLYQFIYKTKQINDYPNFIQMTKGYDINELKTSLLSIKGINNVHLDEITVNNQVIELLNVKTYFPIIKNENIRIQFINSFNDKLLDSFSSIDFSFKKEKKEEFIQRPPLNFNIDKKNIKELLPSVLYDKIVENKAFDVLLQSFQKVYDDQINHLLSLSDYFSYQTSNYWIDTFEETNDQLNFYLSLYNIFLEDRLIEDDFFYQSNQEKQHKILSFKRRVLKDLSQYILDRCRGENIFLGDSNVPLLKQLGSRLGIQSLVSDTFVSTFESERIEIIPHLLPIDTEVSEWVGPSSNNSFPDSCSVIIDEVLLHQLNDRISIYYQQVDQCFQLELEGKVLATVSSEDEAISLGQSFEKKIVNELSSLEGGFLIEHQNLLSLFHEPNFGWYLTDSNAKPIMKSDQYFKIESLNSIKHLIEEHFNSEDNFYVTQDENLNNWICFKIPSSNITFTSLESWKEVRKTYKIKELWVEYFLNYREVKKIDDKVMAYHQINGFEDHLPLDFFDHRLSLIFPAFLPRFQKESFRNKIEGEVSNIKGVHQKIDIYYLSLQEMILLEDLLKKLKTLLKRELIEMLTTSEKVLLNQLKNRLTNLLIQWNLLLQNK</sequence>
<reference evidence="1 2" key="1">
    <citation type="journal article" date="2012" name="Int. J. Syst. Evol. Microbiol.">
        <title>Flammeovirga pacifica sp. nov., isolated from deep-sea sediment.</title>
        <authorList>
            <person name="Xu H."/>
            <person name="Fu Y."/>
            <person name="Yang N."/>
            <person name="Ding Z."/>
            <person name="Lai Q."/>
            <person name="Zeng R."/>
        </authorList>
    </citation>
    <scope>NUCLEOTIDE SEQUENCE [LARGE SCALE GENOMIC DNA]</scope>
    <source>
        <strain evidence="2">DSM 24597 / LMG 26175 / WPAGA1</strain>
    </source>
</reference>
<evidence type="ECO:0000313" key="2">
    <source>
        <dbReference type="Proteomes" id="UP000179797"/>
    </source>
</evidence>
<dbReference type="RefSeq" id="WP_044222199.1">
    <property type="nucleotide sequence ID" value="NZ_JRYR02000001.1"/>
</dbReference>
<dbReference type="Proteomes" id="UP000179797">
    <property type="component" value="Unassembled WGS sequence"/>
</dbReference>
<dbReference type="EMBL" id="JRYR02000001">
    <property type="protein sequence ID" value="OHX65678.1"/>
    <property type="molecule type" value="Genomic_DNA"/>
</dbReference>
<gene>
    <name evidence="1" type="ORF">NH26_04605</name>
</gene>